<gene>
    <name evidence="1" type="ORF">CGOC_LOCUS3987</name>
</gene>
<sequence length="131" mass="14288">MLVRPGCQDSSALVVHHIVVADAVAATMLVRRGCEDATTKCSRGTSRCCCCYSSSYNNRGVPRELARSTHIVVAATVAATVSVQRGCQYATDDDAIAVHLTHRRNTHEEENRTRKETSTYFVLPVKGGSYL</sequence>
<name>A0A3P6RTS4_CYLGO</name>
<dbReference type="AlphaFoldDB" id="A0A3P6RTS4"/>
<keyword evidence="2" id="KW-1185">Reference proteome</keyword>
<proteinExistence type="predicted"/>
<protein>
    <submittedName>
        <fullName evidence="1">Uncharacterized protein</fullName>
    </submittedName>
</protein>
<reference evidence="1 2" key="1">
    <citation type="submission" date="2018-11" db="EMBL/GenBank/DDBJ databases">
        <authorList>
            <consortium name="Pathogen Informatics"/>
        </authorList>
    </citation>
    <scope>NUCLEOTIDE SEQUENCE [LARGE SCALE GENOMIC DNA]</scope>
</reference>
<dbReference type="Proteomes" id="UP000271889">
    <property type="component" value="Unassembled WGS sequence"/>
</dbReference>
<accession>A0A3P6RTS4</accession>
<organism evidence="1 2">
    <name type="scientific">Cylicostephanus goldi</name>
    <name type="common">Nematode worm</name>
    <dbReference type="NCBI Taxonomy" id="71465"/>
    <lineage>
        <taxon>Eukaryota</taxon>
        <taxon>Metazoa</taxon>
        <taxon>Ecdysozoa</taxon>
        <taxon>Nematoda</taxon>
        <taxon>Chromadorea</taxon>
        <taxon>Rhabditida</taxon>
        <taxon>Rhabditina</taxon>
        <taxon>Rhabditomorpha</taxon>
        <taxon>Strongyloidea</taxon>
        <taxon>Strongylidae</taxon>
        <taxon>Cylicostephanus</taxon>
    </lineage>
</organism>
<evidence type="ECO:0000313" key="2">
    <source>
        <dbReference type="Proteomes" id="UP000271889"/>
    </source>
</evidence>
<evidence type="ECO:0000313" key="1">
    <source>
        <dbReference type="EMBL" id="VDK57435.1"/>
    </source>
</evidence>
<dbReference type="EMBL" id="UYRV01010431">
    <property type="protein sequence ID" value="VDK57435.1"/>
    <property type="molecule type" value="Genomic_DNA"/>
</dbReference>